<comment type="caution">
    <text evidence="2">The sequence shown here is derived from an EMBL/GenBank/DDBJ whole genome shotgun (WGS) entry which is preliminary data.</text>
</comment>
<protein>
    <recommendedName>
        <fullName evidence="1">Transcriptional regulator-like domain-containing protein</fullName>
    </recommendedName>
</protein>
<evidence type="ECO:0000313" key="3">
    <source>
        <dbReference type="Proteomes" id="UP000248616"/>
    </source>
</evidence>
<dbReference type="Pfam" id="PF20109">
    <property type="entry name" value="Trans_reg_dom"/>
    <property type="match status" value="1"/>
</dbReference>
<sequence>MKLNTSRWRDNNSYDFFDTLPIEGLAWECLRRSVSYQRHYLALVVSGAERQPFPAEEQEHWGLRFPGSA</sequence>
<organism evidence="2 3">
    <name type="scientific">Mesorhizobium kowhaii</name>
    <dbReference type="NCBI Taxonomy" id="1300272"/>
    <lineage>
        <taxon>Bacteria</taxon>
        <taxon>Pseudomonadati</taxon>
        <taxon>Pseudomonadota</taxon>
        <taxon>Alphaproteobacteria</taxon>
        <taxon>Hyphomicrobiales</taxon>
        <taxon>Phyllobacteriaceae</taxon>
        <taxon>Mesorhizobium</taxon>
    </lineage>
</organism>
<name>A0A2W7CBZ4_9HYPH</name>
<keyword evidence="3" id="KW-1185">Reference proteome</keyword>
<dbReference type="EMBL" id="MZXV01000001">
    <property type="protein sequence ID" value="PZV40494.1"/>
    <property type="molecule type" value="Genomic_DNA"/>
</dbReference>
<feature type="domain" description="Transcriptional regulator-like" evidence="1">
    <location>
        <begin position="7"/>
        <end position="66"/>
    </location>
</feature>
<dbReference type="RefSeq" id="WP_111542285.1">
    <property type="nucleotide sequence ID" value="NZ_MZXV01000001.1"/>
</dbReference>
<gene>
    <name evidence="2" type="ORF">B5V02_00215</name>
</gene>
<evidence type="ECO:0000313" key="2">
    <source>
        <dbReference type="EMBL" id="PZV40494.1"/>
    </source>
</evidence>
<dbReference type="OrthoDB" id="8654520at2"/>
<dbReference type="AlphaFoldDB" id="A0A2W7CBZ4"/>
<dbReference type="Proteomes" id="UP000248616">
    <property type="component" value="Unassembled WGS sequence"/>
</dbReference>
<dbReference type="InterPro" id="IPR045465">
    <property type="entry name" value="Trans_reg_dom"/>
</dbReference>
<proteinExistence type="predicted"/>
<evidence type="ECO:0000259" key="1">
    <source>
        <dbReference type="Pfam" id="PF20109"/>
    </source>
</evidence>
<accession>A0A2W7CBZ4</accession>
<reference evidence="3" key="1">
    <citation type="submission" date="2017-03" db="EMBL/GenBank/DDBJ databases">
        <authorList>
            <person name="Safronova V.I."/>
            <person name="Sazanova A.L."/>
            <person name="Chirak E.R."/>
        </authorList>
    </citation>
    <scope>NUCLEOTIDE SEQUENCE [LARGE SCALE GENOMIC DNA]</scope>
    <source>
        <strain evidence="3">Ach-343</strain>
    </source>
</reference>